<dbReference type="Proteomes" id="UP000031189">
    <property type="component" value="Unassembled WGS sequence"/>
</dbReference>
<dbReference type="OrthoDB" id="9773308at2"/>
<dbReference type="GO" id="GO:0003700">
    <property type="term" value="F:DNA-binding transcription factor activity"/>
    <property type="evidence" value="ECO:0007669"/>
    <property type="project" value="InterPro"/>
</dbReference>
<evidence type="ECO:0000259" key="2">
    <source>
        <dbReference type="PROSITE" id="PS50937"/>
    </source>
</evidence>
<dbReference type="GO" id="GO:0003677">
    <property type="term" value="F:DNA binding"/>
    <property type="evidence" value="ECO:0007669"/>
    <property type="project" value="UniProtKB-KW"/>
</dbReference>
<reference evidence="3 4" key="1">
    <citation type="submission" date="2014-12" db="EMBL/GenBank/DDBJ databases">
        <title>Draft genome sequence of Terrisporobacter sp. 08-306576, isolated from the blood culture of a bacteremia patient.</title>
        <authorList>
            <person name="Lund L.C."/>
            <person name="Sydenham T.V."/>
            <person name="Hogh S.V."/>
            <person name="Skov M.N."/>
            <person name="Kemp M."/>
            <person name="Justesen U.S."/>
        </authorList>
    </citation>
    <scope>NUCLEOTIDE SEQUENCE [LARGE SCALE GENOMIC DNA]</scope>
    <source>
        <strain evidence="3 4">08-306576</strain>
    </source>
</reference>
<dbReference type="CDD" id="cd04782">
    <property type="entry name" value="HTH_BltR"/>
    <property type="match status" value="1"/>
</dbReference>
<feature type="domain" description="HTH merR-type" evidence="2">
    <location>
        <begin position="8"/>
        <end position="77"/>
    </location>
</feature>
<dbReference type="SUPFAM" id="SSF46955">
    <property type="entry name" value="Putative DNA-binding domain"/>
    <property type="match status" value="1"/>
</dbReference>
<name>A0A0B3VSH2_9FIRM</name>
<dbReference type="InterPro" id="IPR009061">
    <property type="entry name" value="DNA-bd_dom_put_sf"/>
</dbReference>
<proteinExistence type="predicted"/>
<accession>A0A0B3VSH2</accession>
<dbReference type="Gene3D" id="3.20.80.10">
    <property type="entry name" value="Regulatory factor, effector binding domain"/>
    <property type="match status" value="1"/>
</dbReference>
<dbReference type="SMART" id="SM00422">
    <property type="entry name" value="HTH_MERR"/>
    <property type="match status" value="1"/>
</dbReference>
<keyword evidence="4" id="KW-1185">Reference proteome</keyword>
<sequence>MNENNTKYFSTGEFAKLCKVHKKTLFYYDEIGLFKPEKVLENGYRYYSTYQLEVFNVIYTLKDLGMPLKEIKEFMDKRTPQNVVELFTYETNEIEKEINRLKRKQEIIFNKIKVINKAKNITDKIFIEKQDEDYIILTSPIDKSKYPYDTDTYMSHLDYCYSNDLYIGYPVGSIKTIEDLKSENPYDYSYYYTKVNKNSVDENVIIKPEGTYVVGYLKGYYENTPTIYNKILKYINENNLTIIGYAYEDVLLDEVTVKNINEYVIKVSIQVM</sequence>
<gene>
    <name evidence="3" type="ORF">QX51_17800</name>
</gene>
<organism evidence="3 4">
    <name type="scientific">Terrisporobacter othiniensis</name>
    <dbReference type="NCBI Taxonomy" id="1577792"/>
    <lineage>
        <taxon>Bacteria</taxon>
        <taxon>Bacillati</taxon>
        <taxon>Bacillota</taxon>
        <taxon>Clostridia</taxon>
        <taxon>Peptostreptococcales</taxon>
        <taxon>Peptostreptococcaceae</taxon>
        <taxon>Terrisporobacter</taxon>
    </lineage>
</organism>
<comment type="caution">
    <text evidence="3">The sequence shown here is derived from an EMBL/GenBank/DDBJ whole genome shotgun (WGS) entry which is preliminary data.</text>
</comment>
<dbReference type="InterPro" id="IPR011256">
    <property type="entry name" value="Reg_factor_effector_dom_sf"/>
</dbReference>
<dbReference type="RefSeq" id="WP_039681248.1">
    <property type="nucleotide sequence ID" value="NZ_JAWGXO010000020.1"/>
</dbReference>
<dbReference type="InterPro" id="IPR000551">
    <property type="entry name" value="MerR-type_HTH_dom"/>
</dbReference>
<dbReference type="PROSITE" id="PS50937">
    <property type="entry name" value="HTH_MERR_2"/>
    <property type="match status" value="1"/>
</dbReference>
<dbReference type="InterPro" id="IPR047057">
    <property type="entry name" value="MerR_fam"/>
</dbReference>
<dbReference type="EMBL" id="JWHR01000151">
    <property type="protein sequence ID" value="KHS55743.1"/>
    <property type="molecule type" value="Genomic_DNA"/>
</dbReference>
<dbReference type="PANTHER" id="PTHR30204:SF85">
    <property type="entry name" value="MULTIDRUG-EFFLUX TRANSPORTER 2 REGULATOR"/>
    <property type="match status" value="1"/>
</dbReference>
<dbReference type="Pfam" id="PF13411">
    <property type="entry name" value="MerR_1"/>
    <property type="match status" value="1"/>
</dbReference>
<evidence type="ECO:0000256" key="1">
    <source>
        <dbReference type="ARBA" id="ARBA00023125"/>
    </source>
</evidence>
<keyword evidence="1" id="KW-0238">DNA-binding</keyword>
<dbReference type="STRING" id="1577792.QX51_17800"/>
<protein>
    <submittedName>
        <fullName evidence="3">Multidrug transporter</fullName>
    </submittedName>
</protein>
<evidence type="ECO:0000313" key="4">
    <source>
        <dbReference type="Proteomes" id="UP000031189"/>
    </source>
</evidence>
<dbReference type="PANTHER" id="PTHR30204">
    <property type="entry name" value="REDOX-CYCLING DRUG-SENSING TRANSCRIPTIONAL ACTIVATOR SOXR"/>
    <property type="match status" value="1"/>
</dbReference>
<evidence type="ECO:0000313" key="3">
    <source>
        <dbReference type="EMBL" id="KHS55743.1"/>
    </source>
</evidence>
<dbReference type="Gene3D" id="1.10.1660.10">
    <property type="match status" value="1"/>
</dbReference>
<dbReference type="AlphaFoldDB" id="A0A0B3VSH2"/>
<dbReference type="SUPFAM" id="SSF55136">
    <property type="entry name" value="Probable bacterial effector-binding domain"/>
    <property type="match status" value="1"/>
</dbReference>